<protein>
    <recommendedName>
        <fullName evidence="11">HAP1 N-terminal domain-containing protein</fullName>
    </recommendedName>
</protein>
<comment type="similarity">
    <text evidence="2">Belongs to the milton family.</text>
</comment>
<dbReference type="InterPro" id="IPR051946">
    <property type="entry name" value="Intracell_Traff-Reg"/>
</dbReference>
<dbReference type="SMART" id="SM01424">
    <property type="entry name" value="HAP1_N"/>
    <property type="match status" value="1"/>
</dbReference>
<dbReference type="Pfam" id="PF12448">
    <property type="entry name" value="Milton"/>
    <property type="match status" value="1"/>
</dbReference>
<dbReference type="EnsemblMetazoa" id="CapteT229053">
    <property type="protein sequence ID" value="CapteP229053"/>
    <property type="gene ID" value="CapteG229053"/>
</dbReference>
<evidence type="ECO:0000256" key="3">
    <source>
        <dbReference type="ARBA" id="ARBA00023054"/>
    </source>
</evidence>
<dbReference type="InterPro" id="IPR022154">
    <property type="entry name" value="TRAK1/2_C"/>
</dbReference>
<dbReference type="OrthoDB" id="10067624at2759"/>
<dbReference type="Pfam" id="PF04849">
    <property type="entry name" value="HAP1_N"/>
    <property type="match status" value="1"/>
</dbReference>
<reference evidence="9" key="3">
    <citation type="submission" date="2015-06" db="UniProtKB">
        <authorList>
            <consortium name="EnsemblMetazoa"/>
        </authorList>
    </citation>
    <scope>IDENTIFICATION</scope>
</reference>
<dbReference type="PANTHER" id="PTHR15751:SF12">
    <property type="entry name" value="TRAFFICKING KINESIN-BINDING PROTEIN MILT"/>
    <property type="match status" value="1"/>
</dbReference>
<evidence type="ECO:0000256" key="1">
    <source>
        <dbReference type="ARBA" id="ARBA00004173"/>
    </source>
</evidence>
<dbReference type="GO" id="GO:0048311">
    <property type="term" value="P:mitochondrion distribution"/>
    <property type="evidence" value="ECO:0007669"/>
    <property type="project" value="TreeGrafter"/>
</dbReference>
<feature type="domain" description="Trafficking kinesin-binding protein C-terminal" evidence="7">
    <location>
        <begin position="309"/>
        <end position="454"/>
    </location>
</feature>
<evidence type="ECO:0000259" key="7">
    <source>
        <dbReference type="SMART" id="SM01423"/>
    </source>
</evidence>
<dbReference type="EMBL" id="AMQN01000188">
    <property type="status" value="NOT_ANNOTATED_CDS"/>
    <property type="molecule type" value="Genomic_DNA"/>
</dbReference>
<keyword evidence="4" id="KW-0496">Mitochondrion</keyword>
<proteinExistence type="inferred from homology"/>
<name>X2B1B0_CAPTE</name>
<dbReference type="GO" id="GO:0047496">
    <property type="term" value="P:vesicle transport along microtubule"/>
    <property type="evidence" value="ECO:0007669"/>
    <property type="project" value="TreeGrafter"/>
</dbReference>
<sequence length="577" mass="65231">MDMGAPWDSPDDDPWDYLLEGASASCQALCGDRVSQMTKTYNDIEAVTRLLQEKERDLELAARIGQRLLGQNQNLESSNAELVAQLQQANDQIQQLKHDIAKKNALLHVYYEDFDEDADQVDSGIASEKLIGSHVDDLEKKLSHLEQENLELKSESEQLKIETDAVEEKEASLVADCVRELQDKTWQVEALQEELTAKCESSQKQQEEIQSLTTQILAMQAKNSRLSIENAELQKHLSAAVEAQKDLTEEISARGEQYDEVLSLLQEAQEESKELRRKQRPAFIRHHYSSLSPYVPHSSLALELEDSFKREAEYPPGYSPEERQDHSKRVMGTVRHVRVMSTSSSCQESESASEVDSELPYRPGAQDLQTALRRLATRKANEINDRMIQQQEQDKLNRRLRQSSDGPGSPDQCPTPDSYMSTGSGSNLSDLSRLSNGTYRIPEKLQIVKPLEGSHTLHHWQRLATPHLGGLMEHRPGVQNRGDRHLDFGHEESEEYLLSDYEEDGTWKSPFISRVSTSIDLHKMGEADDGLKGAVEHWIEQCQGQDPFDLSDDDDNSAVEARQEALQEAHQSSCVIM</sequence>
<evidence type="ECO:0008006" key="11">
    <source>
        <dbReference type="Google" id="ProtNLM"/>
    </source>
</evidence>
<dbReference type="OMA" id="RERVWGW"/>
<feature type="region of interest" description="Disordered" evidence="6">
    <location>
        <begin position="382"/>
        <end position="434"/>
    </location>
</feature>
<dbReference type="GO" id="GO:0006605">
    <property type="term" value="P:protein targeting"/>
    <property type="evidence" value="ECO:0007669"/>
    <property type="project" value="TreeGrafter"/>
</dbReference>
<evidence type="ECO:0000256" key="5">
    <source>
        <dbReference type="SAM" id="Coils"/>
    </source>
</evidence>
<evidence type="ECO:0000259" key="8">
    <source>
        <dbReference type="SMART" id="SM01424"/>
    </source>
</evidence>
<evidence type="ECO:0000256" key="4">
    <source>
        <dbReference type="ARBA" id="ARBA00023128"/>
    </source>
</evidence>
<evidence type="ECO:0000256" key="6">
    <source>
        <dbReference type="SAM" id="MobiDB-lite"/>
    </source>
</evidence>
<dbReference type="GO" id="GO:0005739">
    <property type="term" value="C:mitochondrion"/>
    <property type="evidence" value="ECO:0007669"/>
    <property type="project" value="UniProtKB-SubCell"/>
</dbReference>
<dbReference type="AlphaFoldDB" id="X2B1B0"/>
<reference evidence="10" key="2">
    <citation type="journal article" date="2013" name="Nature">
        <title>Insights into bilaterian evolution from three spiralian genomes.</title>
        <authorList>
            <person name="Simakov O."/>
            <person name="Marletaz F."/>
            <person name="Cho S.J."/>
            <person name="Edsinger-Gonzales E."/>
            <person name="Havlak P."/>
            <person name="Hellsten U."/>
            <person name="Kuo D.H."/>
            <person name="Larsson T."/>
            <person name="Lv J."/>
            <person name="Arendt D."/>
            <person name="Savage R."/>
            <person name="Osoegawa K."/>
            <person name="de Jong P."/>
            <person name="Grimwood J."/>
            <person name="Chapman J.A."/>
            <person name="Shapiro H."/>
            <person name="Aerts A."/>
            <person name="Otillar R.P."/>
            <person name="Terry A.Y."/>
            <person name="Boore J.L."/>
            <person name="Grigoriev I.V."/>
            <person name="Lindberg D.R."/>
            <person name="Seaver E.C."/>
            <person name="Weisblat D.A."/>
            <person name="Putnam N.H."/>
            <person name="Rokhsar D.S."/>
        </authorList>
    </citation>
    <scope>NUCLEOTIDE SEQUENCE</scope>
    <source>
        <strain evidence="10">I ESC-2004</strain>
    </source>
</reference>
<feature type="coiled-coil region" evidence="5">
    <location>
        <begin position="44"/>
        <end position="106"/>
    </location>
</feature>
<dbReference type="PANTHER" id="PTHR15751">
    <property type="entry name" value="TRAFFICKING KINESIN-BINDING PROTEIN"/>
    <property type="match status" value="1"/>
</dbReference>
<keyword evidence="3 5" id="KW-0175">Coiled coil</keyword>
<feature type="region of interest" description="Disordered" evidence="6">
    <location>
        <begin position="340"/>
        <end position="364"/>
    </location>
</feature>
<feature type="compositionally biased region" description="Polar residues" evidence="6">
    <location>
        <begin position="418"/>
        <end position="434"/>
    </location>
</feature>
<dbReference type="GO" id="GO:0017022">
    <property type="term" value="F:myosin binding"/>
    <property type="evidence" value="ECO:0007669"/>
    <property type="project" value="TreeGrafter"/>
</dbReference>
<feature type="domain" description="HAP1 N-terminal" evidence="8">
    <location>
        <begin position="7"/>
        <end position="278"/>
    </location>
</feature>
<reference evidence="10" key="1">
    <citation type="submission" date="2012-12" db="EMBL/GenBank/DDBJ databases">
        <authorList>
            <person name="Hellsten U."/>
            <person name="Grimwood J."/>
            <person name="Chapman J.A."/>
            <person name="Shapiro H."/>
            <person name="Aerts A."/>
            <person name="Otillar R.P."/>
            <person name="Terry A.Y."/>
            <person name="Boore J.L."/>
            <person name="Simakov O."/>
            <person name="Marletaz F."/>
            <person name="Cho S.-J."/>
            <person name="Edsinger-Gonzales E."/>
            <person name="Havlak P."/>
            <person name="Kuo D.-H."/>
            <person name="Larsson T."/>
            <person name="Lv J."/>
            <person name="Arendt D."/>
            <person name="Savage R."/>
            <person name="Osoegawa K."/>
            <person name="de Jong P."/>
            <person name="Lindberg D.R."/>
            <person name="Seaver E.C."/>
            <person name="Weisblat D.A."/>
            <person name="Putnam N.H."/>
            <person name="Grigoriev I.V."/>
            <person name="Rokhsar D.S."/>
        </authorList>
    </citation>
    <scope>NUCLEOTIDE SEQUENCE</scope>
    <source>
        <strain evidence="10">I ESC-2004</strain>
    </source>
</reference>
<keyword evidence="10" id="KW-1185">Reference proteome</keyword>
<dbReference type="HOGENOM" id="CLU_013450_1_1_1"/>
<feature type="compositionally biased region" description="Low complexity" evidence="6">
    <location>
        <begin position="341"/>
        <end position="350"/>
    </location>
</feature>
<evidence type="ECO:0000313" key="10">
    <source>
        <dbReference type="Proteomes" id="UP000014760"/>
    </source>
</evidence>
<comment type="subcellular location">
    <subcellularLocation>
        <location evidence="1">Mitochondrion</location>
    </subcellularLocation>
</comment>
<organism evidence="9 10">
    <name type="scientific">Capitella teleta</name>
    <name type="common">Polychaete worm</name>
    <dbReference type="NCBI Taxonomy" id="283909"/>
    <lineage>
        <taxon>Eukaryota</taxon>
        <taxon>Metazoa</taxon>
        <taxon>Spiralia</taxon>
        <taxon>Lophotrochozoa</taxon>
        <taxon>Annelida</taxon>
        <taxon>Polychaeta</taxon>
        <taxon>Sedentaria</taxon>
        <taxon>Scolecida</taxon>
        <taxon>Capitellidae</taxon>
        <taxon>Capitella</taxon>
    </lineage>
</organism>
<dbReference type="GO" id="GO:0031410">
    <property type="term" value="C:cytoplasmic vesicle"/>
    <property type="evidence" value="ECO:0007669"/>
    <property type="project" value="TreeGrafter"/>
</dbReference>
<feature type="coiled-coil region" evidence="5">
    <location>
        <begin position="135"/>
        <end position="278"/>
    </location>
</feature>
<evidence type="ECO:0000256" key="2">
    <source>
        <dbReference type="ARBA" id="ARBA00007007"/>
    </source>
</evidence>
<accession>X2B1B0</accession>
<dbReference type="InterPro" id="IPR006933">
    <property type="entry name" value="HAP1_N"/>
</dbReference>
<dbReference type="SMART" id="SM01423">
    <property type="entry name" value="Milton"/>
    <property type="match status" value="1"/>
</dbReference>
<evidence type="ECO:0000313" key="9">
    <source>
        <dbReference type="EnsemblMetazoa" id="CapteP229053"/>
    </source>
</evidence>
<dbReference type="Proteomes" id="UP000014760">
    <property type="component" value="Unassembled WGS sequence"/>
</dbReference>